<reference evidence="1 2" key="1">
    <citation type="submission" date="2019-12" db="EMBL/GenBank/DDBJ databases">
        <title>Rhizobium genotypes associated with high levels of biological nitrogen fixation by grain legumes in a temperate-maritime cropping system.</title>
        <authorList>
            <person name="Maluk M."/>
            <person name="Francesc Ferrando Molina F."/>
            <person name="Lopez Del Egido L."/>
            <person name="Lafos M."/>
            <person name="Langarica-Fuentes A."/>
            <person name="Gebre Yohannes G."/>
            <person name="Young M.W."/>
            <person name="Martin P."/>
            <person name="Gantlett R."/>
            <person name="Kenicer G."/>
            <person name="Hawes C."/>
            <person name="Begg G.S."/>
            <person name="Quilliam R.S."/>
            <person name="Squire G.R."/>
            <person name="Poole P.S."/>
            <person name="Young P.W."/>
            <person name="Iannetta P.M."/>
            <person name="James E.K."/>
        </authorList>
    </citation>
    <scope>NUCLEOTIDE SEQUENCE [LARGE SCALE GENOMIC DNA]</scope>
    <source>
        <strain evidence="1 2">JHI1118</strain>
    </source>
</reference>
<dbReference type="Proteomes" id="UP000483035">
    <property type="component" value="Unassembled WGS sequence"/>
</dbReference>
<organism evidence="1 2">
    <name type="scientific">Rhizobium lusitanum</name>
    <dbReference type="NCBI Taxonomy" id="293958"/>
    <lineage>
        <taxon>Bacteria</taxon>
        <taxon>Pseudomonadati</taxon>
        <taxon>Pseudomonadota</taxon>
        <taxon>Alphaproteobacteria</taxon>
        <taxon>Hyphomicrobiales</taxon>
        <taxon>Rhizobiaceae</taxon>
        <taxon>Rhizobium/Agrobacterium group</taxon>
        <taxon>Rhizobium</taxon>
    </lineage>
</organism>
<accession>A0A6L9U4S0</accession>
<evidence type="ECO:0000313" key="1">
    <source>
        <dbReference type="EMBL" id="NEI70399.1"/>
    </source>
</evidence>
<evidence type="ECO:0000313" key="2">
    <source>
        <dbReference type="Proteomes" id="UP000483035"/>
    </source>
</evidence>
<proteinExistence type="predicted"/>
<protein>
    <submittedName>
        <fullName evidence="1">Uncharacterized protein</fullName>
    </submittedName>
</protein>
<name>A0A6L9U4S0_9HYPH</name>
<dbReference type="AlphaFoldDB" id="A0A6L9U4S0"/>
<gene>
    <name evidence="1" type="ORF">GR212_12515</name>
</gene>
<dbReference type="EMBL" id="WUEY01000004">
    <property type="protein sequence ID" value="NEI70399.1"/>
    <property type="molecule type" value="Genomic_DNA"/>
</dbReference>
<dbReference type="RefSeq" id="WP_163986878.1">
    <property type="nucleotide sequence ID" value="NZ_WUEY01000004.1"/>
</dbReference>
<sequence length="52" mass="5464">MNPFGNRLVLSGNMVLPAGDPPTFGIVAYMSTIHGAAQQKPGRADAQVKHMA</sequence>
<comment type="caution">
    <text evidence="1">The sequence shown here is derived from an EMBL/GenBank/DDBJ whole genome shotgun (WGS) entry which is preliminary data.</text>
</comment>